<dbReference type="PRINTS" id="PR00039">
    <property type="entry name" value="HTHLYSR"/>
</dbReference>
<dbReference type="SUPFAM" id="SSF53850">
    <property type="entry name" value="Periplasmic binding protein-like II"/>
    <property type="match status" value="1"/>
</dbReference>
<evidence type="ECO:0000256" key="4">
    <source>
        <dbReference type="ARBA" id="ARBA00023163"/>
    </source>
</evidence>
<evidence type="ECO:0000259" key="5">
    <source>
        <dbReference type="PROSITE" id="PS50931"/>
    </source>
</evidence>
<sequence length="302" mass="32568">MIDPRALITFQRVCEAGSISGAARSLNISQPSVSNAISALEARLGARLFERSRSGIALTPGGEALLLRARMITNLLRDAETEVSNAARGVLGPLRIGGTPGALVSLLPQAIRALDEAGLRYELNVVERPDAMLGQMLRDGEIELAFVTTEIEEPDADMIEATFSRDPFTLIVGRAHDRLPSSLALRDAAGLQWVLPEAHGAFRRQVDALFISGGLSAPRDVIRCDSLLTTKTIVRSGPRVTILPRQVASAELSIGVLRAITLPETISRSIGIRRHRDSVLSPMARRLVEQLGFSHNSVAMDT</sequence>
<dbReference type="GO" id="GO:0000976">
    <property type="term" value="F:transcription cis-regulatory region binding"/>
    <property type="evidence" value="ECO:0007669"/>
    <property type="project" value="TreeGrafter"/>
</dbReference>
<evidence type="ECO:0000256" key="1">
    <source>
        <dbReference type="ARBA" id="ARBA00009437"/>
    </source>
</evidence>
<comment type="similarity">
    <text evidence="1">Belongs to the LysR transcriptional regulatory family.</text>
</comment>
<feature type="domain" description="HTH lysR-type" evidence="5">
    <location>
        <begin position="2"/>
        <end position="59"/>
    </location>
</feature>
<dbReference type="Gene3D" id="3.40.190.290">
    <property type="match status" value="1"/>
</dbReference>
<dbReference type="InterPro" id="IPR000847">
    <property type="entry name" value="LysR_HTH_N"/>
</dbReference>
<name>A0A7X1KMM3_9SPHN</name>
<accession>A0A7X1KMM3</accession>
<reference evidence="6 7" key="1">
    <citation type="submission" date="2020-08" db="EMBL/GenBank/DDBJ databases">
        <title>The genome sequence of type strain Novosphingobium flavum NBRC 111647.</title>
        <authorList>
            <person name="Liu Y."/>
        </authorList>
    </citation>
    <scope>NUCLEOTIDE SEQUENCE [LARGE SCALE GENOMIC DNA]</scope>
    <source>
        <strain evidence="6 7">NBRC 111647</strain>
    </source>
</reference>
<organism evidence="6 7">
    <name type="scientific">Novosphingobium flavum</name>
    <dbReference type="NCBI Taxonomy" id="1778672"/>
    <lineage>
        <taxon>Bacteria</taxon>
        <taxon>Pseudomonadati</taxon>
        <taxon>Pseudomonadota</taxon>
        <taxon>Alphaproteobacteria</taxon>
        <taxon>Sphingomonadales</taxon>
        <taxon>Sphingomonadaceae</taxon>
        <taxon>Novosphingobium</taxon>
    </lineage>
</organism>
<protein>
    <submittedName>
        <fullName evidence="6">LysR family transcriptional regulator</fullName>
    </submittedName>
</protein>
<dbReference type="PANTHER" id="PTHR30126:SF97">
    <property type="entry name" value="HTH-TYPE TRANSCRIPTIONAL REGULATOR ABGR"/>
    <property type="match status" value="1"/>
</dbReference>
<dbReference type="GO" id="GO:0003700">
    <property type="term" value="F:DNA-binding transcription factor activity"/>
    <property type="evidence" value="ECO:0007669"/>
    <property type="project" value="InterPro"/>
</dbReference>
<dbReference type="PANTHER" id="PTHR30126">
    <property type="entry name" value="HTH-TYPE TRANSCRIPTIONAL REGULATOR"/>
    <property type="match status" value="1"/>
</dbReference>
<dbReference type="FunFam" id="1.10.10.10:FF:000001">
    <property type="entry name" value="LysR family transcriptional regulator"/>
    <property type="match status" value="1"/>
</dbReference>
<evidence type="ECO:0000256" key="2">
    <source>
        <dbReference type="ARBA" id="ARBA00023015"/>
    </source>
</evidence>
<dbReference type="InterPro" id="IPR036388">
    <property type="entry name" value="WH-like_DNA-bd_sf"/>
</dbReference>
<gene>
    <name evidence="6" type="ORF">H7F51_14830</name>
</gene>
<evidence type="ECO:0000256" key="3">
    <source>
        <dbReference type="ARBA" id="ARBA00023125"/>
    </source>
</evidence>
<evidence type="ECO:0000313" key="6">
    <source>
        <dbReference type="EMBL" id="MBC2666791.1"/>
    </source>
</evidence>
<dbReference type="Gene3D" id="1.10.10.10">
    <property type="entry name" value="Winged helix-like DNA-binding domain superfamily/Winged helix DNA-binding domain"/>
    <property type="match status" value="1"/>
</dbReference>
<dbReference type="EMBL" id="JACLAW010000012">
    <property type="protein sequence ID" value="MBC2666791.1"/>
    <property type="molecule type" value="Genomic_DNA"/>
</dbReference>
<dbReference type="InterPro" id="IPR005119">
    <property type="entry name" value="LysR_subst-bd"/>
</dbReference>
<dbReference type="RefSeq" id="WP_185665092.1">
    <property type="nucleotide sequence ID" value="NZ_JACLAW010000012.1"/>
</dbReference>
<dbReference type="Pfam" id="PF03466">
    <property type="entry name" value="LysR_substrate"/>
    <property type="match status" value="1"/>
</dbReference>
<comment type="caution">
    <text evidence="6">The sequence shown here is derived from an EMBL/GenBank/DDBJ whole genome shotgun (WGS) entry which is preliminary data.</text>
</comment>
<keyword evidence="7" id="KW-1185">Reference proteome</keyword>
<keyword evidence="3" id="KW-0238">DNA-binding</keyword>
<dbReference type="Pfam" id="PF00126">
    <property type="entry name" value="HTH_1"/>
    <property type="match status" value="1"/>
</dbReference>
<evidence type="ECO:0000313" key="7">
    <source>
        <dbReference type="Proteomes" id="UP000566813"/>
    </source>
</evidence>
<dbReference type="SUPFAM" id="SSF46785">
    <property type="entry name" value="Winged helix' DNA-binding domain"/>
    <property type="match status" value="1"/>
</dbReference>
<keyword evidence="4" id="KW-0804">Transcription</keyword>
<dbReference type="PROSITE" id="PS50931">
    <property type="entry name" value="HTH_LYSR"/>
    <property type="match status" value="1"/>
</dbReference>
<dbReference type="Proteomes" id="UP000566813">
    <property type="component" value="Unassembled WGS sequence"/>
</dbReference>
<dbReference type="AlphaFoldDB" id="A0A7X1KMM3"/>
<keyword evidence="2" id="KW-0805">Transcription regulation</keyword>
<proteinExistence type="inferred from homology"/>
<dbReference type="InterPro" id="IPR036390">
    <property type="entry name" value="WH_DNA-bd_sf"/>
</dbReference>